<comment type="caution">
    <text evidence="1">The sequence shown here is derived from an EMBL/GenBank/DDBJ whole genome shotgun (WGS) entry which is preliminary data.</text>
</comment>
<accession>A0ABS7QFN5</accession>
<evidence type="ECO:0000313" key="1">
    <source>
        <dbReference type="EMBL" id="MBY8881977.1"/>
    </source>
</evidence>
<dbReference type="EMBL" id="JAINZZ010000059">
    <property type="protein sequence ID" value="MBY8881977.1"/>
    <property type="molecule type" value="Genomic_DNA"/>
</dbReference>
<organism evidence="1 2">
    <name type="scientific">Actinacidiphila acidipaludis</name>
    <dbReference type="NCBI Taxonomy" id="2873382"/>
    <lineage>
        <taxon>Bacteria</taxon>
        <taxon>Bacillati</taxon>
        <taxon>Actinomycetota</taxon>
        <taxon>Actinomycetes</taxon>
        <taxon>Kitasatosporales</taxon>
        <taxon>Streptomycetaceae</taxon>
        <taxon>Actinacidiphila</taxon>
    </lineage>
</organism>
<dbReference type="RefSeq" id="WP_222968097.1">
    <property type="nucleotide sequence ID" value="NZ_JAINZZ010000059.1"/>
</dbReference>
<sequence>MSTWGEDDTYEPARVEVQVSMCVSFAEALGALTFAPGVILTPEELADDDDVRDSFRFAVISEGVGSGTSDRARQALAALHGRLPGPNAPSMAYMRVAAAAVTRVFGLADDPTPVPHLFSTSARRTGPFGDAA</sequence>
<evidence type="ECO:0000313" key="2">
    <source>
        <dbReference type="Proteomes" id="UP000778578"/>
    </source>
</evidence>
<name>A0ABS7QFN5_9ACTN</name>
<reference evidence="1 2" key="1">
    <citation type="submission" date="2021-08" db="EMBL/GenBank/DDBJ databases">
        <title>WGS of actinomycetes from Thailand.</title>
        <authorList>
            <person name="Thawai C."/>
        </authorList>
    </citation>
    <scope>NUCLEOTIDE SEQUENCE [LARGE SCALE GENOMIC DNA]</scope>
    <source>
        <strain evidence="1 2">PLK6-54</strain>
    </source>
</reference>
<proteinExistence type="predicted"/>
<gene>
    <name evidence="1" type="ORF">K7862_30730</name>
</gene>
<keyword evidence="2" id="KW-1185">Reference proteome</keyword>
<dbReference type="Proteomes" id="UP000778578">
    <property type="component" value="Unassembled WGS sequence"/>
</dbReference>
<protein>
    <submittedName>
        <fullName evidence="1">Uncharacterized protein</fullName>
    </submittedName>
</protein>